<evidence type="ECO:0000313" key="1">
    <source>
        <dbReference type="EMBL" id="MEC4266075.1"/>
    </source>
</evidence>
<accession>A0ABU6IT86</accession>
<proteinExistence type="predicted"/>
<sequence length="45" mass="5127">MPIKIEDGIHMATVEEIIAMKLEVVQREGLKKDFWTPMNCLPTLG</sequence>
<organism evidence="1 2">
    <name type="scientific">Flagellimonas halotolerans</name>
    <dbReference type="NCBI Taxonomy" id="3112164"/>
    <lineage>
        <taxon>Bacteria</taxon>
        <taxon>Pseudomonadati</taxon>
        <taxon>Bacteroidota</taxon>
        <taxon>Flavobacteriia</taxon>
        <taxon>Flavobacteriales</taxon>
        <taxon>Flavobacteriaceae</taxon>
        <taxon>Flagellimonas</taxon>
    </lineage>
</organism>
<gene>
    <name evidence="1" type="ORF">VOP03_12025</name>
</gene>
<dbReference type="EMBL" id="JAYMGW010000010">
    <property type="protein sequence ID" value="MEC4266075.1"/>
    <property type="molecule type" value="Genomic_DNA"/>
</dbReference>
<dbReference type="Proteomes" id="UP001355298">
    <property type="component" value="Unassembled WGS sequence"/>
</dbReference>
<name>A0ABU6IT86_9FLAO</name>
<comment type="caution">
    <text evidence="1">The sequence shown here is derived from an EMBL/GenBank/DDBJ whole genome shotgun (WGS) entry which is preliminary data.</text>
</comment>
<dbReference type="RefSeq" id="WP_326279066.1">
    <property type="nucleotide sequence ID" value="NZ_JAYKYV010000010.1"/>
</dbReference>
<reference evidence="1 2" key="1">
    <citation type="submission" date="2024-01" db="EMBL/GenBank/DDBJ databases">
        <title>The strains designed SYSU M86414 and SYSU M84420 isolated from the marine sediment in San Sha City (Hainan Province, China).</title>
        <authorList>
            <person name="Guo D."/>
        </authorList>
    </citation>
    <scope>NUCLEOTIDE SEQUENCE [LARGE SCALE GENOMIC DNA]</scope>
    <source>
        <strain evidence="1 2">SYSU M84420</strain>
    </source>
</reference>
<protein>
    <submittedName>
        <fullName evidence="1">Uncharacterized protein</fullName>
    </submittedName>
</protein>
<keyword evidence="2" id="KW-1185">Reference proteome</keyword>
<evidence type="ECO:0000313" key="2">
    <source>
        <dbReference type="Proteomes" id="UP001355298"/>
    </source>
</evidence>